<dbReference type="AlphaFoldDB" id="A0A5B9M973"/>
<dbReference type="InterPro" id="IPR011010">
    <property type="entry name" value="DNA_brk_join_enz"/>
</dbReference>
<dbReference type="SUPFAM" id="SSF56349">
    <property type="entry name" value="DNA breaking-rejoining enzymes"/>
    <property type="match status" value="1"/>
</dbReference>
<dbReference type="EMBL" id="CP036264">
    <property type="protein sequence ID" value="QEF97732.1"/>
    <property type="molecule type" value="Genomic_DNA"/>
</dbReference>
<sequence>MARPKTARPAYRYHISGQAIVTFNGRDFYLGEFNSPQSNARYLELLSIYQASGLRMPDDVPTHQQDTPITVGQLIGEWKEHVSGRSDLVRYKPLLDIFELEYTTVPVAEFGPRKLKEVRDTLLSDGNQSRKWINEQIRAACRIFKHGVSVELIEFDVYNKLTTLEPLKRGHTTAREQEPRQPVPLADIAATVAELTPVLAAMVRIQLATGMRSGELCRIRPCDIDQSGPEWIYRQSDHKTSHHGVKKAVPIVGYARQILTDYMNRHPESYCFSPTESDEWHRSMRRNKRITPLKYEKREFAYDQKKNRFYNSNSYRQSIQRAAKRAGVTKWTPAQIRHTTATEIRAAIGLEAASALLGHTTIGMTEHYARESEARAITGAQVATNIARQSLSSRPSVT</sequence>
<dbReference type="GO" id="GO:0003677">
    <property type="term" value="F:DNA binding"/>
    <property type="evidence" value="ECO:0007669"/>
    <property type="project" value="InterPro"/>
</dbReference>
<dbReference type="PROSITE" id="PS51898">
    <property type="entry name" value="TYR_RECOMBINASE"/>
    <property type="match status" value="1"/>
</dbReference>
<keyword evidence="4" id="KW-1185">Reference proteome</keyword>
<dbReference type="PANTHER" id="PTHR30349">
    <property type="entry name" value="PHAGE INTEGRASE-RELATED"/>
    <property type="match status" value="1"/>
</dbReference>
<evidence type="ECO:0000259" key="2">
    <source>
        <dbReference type="PROSITE" id="PS51898"/>
    </source>
</evidence>
<dbReference type="GO" id="GO:0006310">
    <property type="term" value="P:DNA recombination"/>
    <property type="evidence" value="ECO:0007669"/>
    <property type="project" value="UniProtKB-KW"/>
</dbReference>
<dbReference type="PANTHER" id="PTHR30349:SF64">
    <property type="entry name" value="PROPHAGE INTEGRASE INTD-RELATED"/>
    <property type="match status" value="1"/>
</dbReference>
<name>A0A5B9M973_9BACT</name>
<dbReference type="InterPro" id="IPR050090">
    <property type="entry name" value="Tyrosine_recombinase_XerCD"/>
</dbReference>
<reference evidence="3 4" key="1">
    <citation type="submission" date="2019-02" db="EMBL/GenBank/DDBJ databases">
        <title>Planctomycetal bacteria perform biofilm scaping via a novel small molecule.</title>
        <authorList>
            <person name="Jeske O."/>
            <person name="Boedeker C."/>
            <person name="Wiegand S."/>
            <person name="Breitling P."/>
            <person name="Kallscheuer N."/>
            <person name="Jogler M."/>
            <person name="Rohde M."/>
            <person name="Petersen J."/>
            <person name="Medema M.H."/>
            <person name="Surup F."/>
            <person name="Jogler C."/>
        </authorList>
    </citation>
    <scope>NUCLEOTIDE SEQUENCE [LARGE SCALE GENOMIC DNA]</scope>
    <source>
        <strain evidence="3 4">Mal15</strain>
    </source>
</reference>
<dbReference type="InterPro" id="IPR002104">
    <property type="entry name" value="Integrase_catalytic"/>
</dbReference>
<dbReference type="GO" id="GO:0015074">
    <property type="term" value="P:DNA integration"/>
    <property type="evidence" value="ECO:0007669"/>
    <property type="project" value="InterPro"/>
</dbReference>
<dbReference type="KEGG" id="smam:Mal15_17760"/>
<dbReference type="Pfam" id="PF00589">
    <property type="entry name" value="Phage_integrase"/>
    <property type="match status" value="1"/>
</dbReference>
<keyword evidence="1" id="KW-0233">DNA recombination</keyword>
<dbReference type="Gene3D" id="1.10.443.10">
    <property type="entry name" value="Intergrase catalytic core"/>
    <property type="match status" value="1"/>
</dbReference>
<evidence type="ECO:0000313" key="4">
    <source>
        <dbReference type="Proteomes" id="UP000321353"/>
    </source>
</evidence>
<dbReference type="Proteomes" id="UP000321353">
    <property type="component" value="Chromosome"/>
</dbReference>
<dbReference type="InterPro" id="IPR013762">
    <property type="entry name" value="Integrase-like_cat_sf"/>
</dbReference>
<accession>A0A5B9M973</accession>
<proteinExistence type="predicted"/>
<protein>
    <submittedName>
        <fullName evidence="3">Site-specific tyrosine recombinase XerC</fullName>
    </submittedName>
</protein>
<evidence type="ECO:0000256" key="1">
    <source>
        <dbReference type="ARBA" id="ARBA00023172"/>
    </source>
</evidence>
<organism evidence="3 4">
    <name type="scientific">Stieleria maiorica</name>
    <dbReference type="NCBI Taxonomy" id="2795974"/>
    <lineage>
        <taxon>Bacteria</taxon>
        <taxon>Pseudomonadati</taxon>
        <taxon>Planctomycetota</taxon>
        <taxon>Planctomycetia</taxon>
        <taxon>Pirellulales</taxon>
        <taxon>Pirellulaceae</taxon>
        <taxon>Stieleria</taxon>
    </lineage>
</organism>
<evidence type="ECO:0000313" key="3">
    <source>
        <dbReference type="EMBL" id="QEF97732.1"/>
    </source>
</evidence>
<dbReference type="RefSeq" id="WP_147867375.1">
    <property type="nucleotide sequence ID" value="NZ_CP036264.1"/>
</dbReference>
<gene>
    <name evidence="3" type="ORF">Mal15_17760</name>
</gene>
<feature type="domain" description="Tyr recombinase" evidence="2">
    <location>
        <begin position="178"/>
        <end position="381"/>
    </location>
</feature>